<proteinExistence type="predicted"/>
<protein>
    <recommendedName>
        <fullName evidence="6">Peptidase C39-like domain-containing protein</fullName>
    </recommendedName>
</protein>
<organism evidence="3 4">
    <name type="scientific">Enterococcus gallinarum</name>
    <dbReference type="NCBI Taxonomy" id="1353"/>
    <lineage>
        <taxon>Bacteria</taxon>
        <taxon>Bacillati</taxon>
        <taxon>Bacillota</taxon>
        <taxon>Bacilli</taxon>
        <taxon>Lactobacillales</taxon>
        <taxon>Enterococcaceae</taxon>
        <taxon>Enterococcus</taxon>
    </lineage>
</organism>
<evidence type="ECO:0000313" key="5">
    <source>
        <dbReference type="Proteomes" id="UP000439965"/>
    </source>
</evidence>
<dbReference type="EMBL" id="WVTI01000021">
    <property type="protein sequence ID" value="MXS27413.1"/>
    <property type="molecule type" value="Genomic_DNA"/>
</dbReference>
<reference evidence="2 5" key="2">
    <citation type="submission" date="2019-04" db="EMBL/GenBank/DDBJ databases">
        <title>Step-wise assembly of the neonatal virome modulated by breast feeding.</title>
        <authorList>
            <person name="Liang G."/>
            <person name="Bushman F."/>
        </authorList>
    </citation>
    <scope>NUCLEOTIDE SEQUENCE [LARGE SCALE GENOMIC DNA]</scope>
    <source>
        <strain evidence="2 5">E3404</strain>
    </source>
</reference>
<dbReference type="AlphaFoldDB" id="A0A376H5B6"/>
<name>A0A376H5B6_ENTGA</name>
<evidence type="ECO:0000313" key="2">
    <source>
        <dbReference type="EMBL" id="MXS27413.1"/>
    </source>
</evidence>
<evidence type="ECO:0000313" key="3">
    <source>
        <dbReference type="EMBL" id="STD83558.1"/>
    </source>
</evidence>
<dbReference type="Proteomes" id="UP001183682">
    <property type="component" value="Unassembled WGS sequence"/>
</dbReference>
<sequence>MKVDNTEESYLIETFPTEYNLVVEDKDSVISTNGENFSLNEFEKYVEEVQPVAEMEIEHFSRYNSRSTKYDHASAVFSNYPSNLHLTSAHYLAMFNALSQSRSEKATGKYACAVHALATISSSYRFFNSGNDSELKVAYNSLWNYSGTTVSSTNNGISYGGTQPDQIGPALVKYAKDKSVSLTYQRKVSPSFSDIQTKIAQSYPVAFTYFYYKPNGSIGGHTVFTQGALSGTMNGAQANFIVVADGWYENATYLNYSTIPKTLQSYEISSWTGKKLFQ</sequence>
<dbReference type="Proteomes" id="UP000439965">
    <property type="component" value="Unassembled WGS sequence"/>
</dbReference>
<reference evidence="1" key="3">
    <citation type="submission" date="2023-03" db="EMBL/GenBank/DDBJ databases">
        <authorList>
            <person name="Shen W."/>
            <person name="Cai J."/>
        </authorList>
    </citation>
    <scope>NUCLEOTIDE SEQUENCE</scope>
    <source>
        <strain evidence="1">K69-2</strain>
    </source>
</reference>
<keyword evidence="4" id="KW-1185">Reference proteome</keyword>
<reference evidence="3 4" key="1">
    <citation type="submission" date="2018-06" db="EMBL/GenBank/DDBJ databases">
        <authorList>
            <consortium name="Pathogen Informatics"/>
            <person name="Doyle S."/>
        </authorList>
    </citation>
    <scope>NUCLEOTIDE SEQUENCE [LARGE SCALE GENOMIC DNA]</scope>
    <source>
        <strain evidence="3 4">NCTC12360</strain>
    </source>
</reference>
<evidence type="ECO:0000313" key="4">
    <source>
        <dbReference type="Proteomes" id="UP000254807"/>
    </source>
</evidence>
<accession>A0A376H5B6</accession>
<dbReference type="RefSeq" id="WP_003128935.1">
    <property type="nucleotide sequence ID" value="NZ_BTSN01000016.1"/>
</dbReference>
<evidence type="ECO:0008006" key="6">
    <source>
        <dbReference type="Google" id="ProtNLM"/>
    </source>
</evidence>
<gene>
    <name evidence="2" type="ORF">GTI89_15240</name>
    <name evidence="3" type="ORF">NCTC12360_02025</name>
    <name evidence="1" type="ORF">P7E30_17165</name>
</gene>
<dbReference type="EMBL" id="JARPZN010000023">
    <property type="protein sequence ID" value="MDT2691906.1"/>
    <property type="molecule type" value="Genomic_DNA"/>
</dbReference>
<evidence type="ECO:0000313" key="1">
    <source>
        <dbReference type="EMBL" id="MDT2691906.1"/>
    </source>
</evidence>
<dbReference type="OrthoDB" id="3194695at2"/>
<dbReference type="EMBL" id="UFYW01000001">
    <property type="protein sequence ID" value="STD83558.1"/>
    <property type="molecule type" value="Genomic_DNA"/>
</dbReference>
<dbReference type="Proteomes" id="UP000254807">
    <property type="component" value="Unassembled WGS sequence"/>
</dbReference>
<dbReference type="GeneID" id="93222787"/>